<accession>A0AAV3A3T9</accession>
<dbReference type="AlphaFoldDB" id="A0AAV3A3T9"/>
<proteinExistence type="predicted"/>
<organism evidence="1 2">
    <name type="scientific">Pyxicephalus adspersus</name>
    <name type="common">African bullfrog</name>
    <dbReference type="NCBI Taxonomy" id="30357"/>
    <lineage>
        <taxon>Eukaryota</taxon>
        <taxon>Metazoa</taxon>
        <taxon>Chordata</taxon>
        <taxon>Craniata</taxon>
        <taxon>Vertebrata</taxon>
        <taxon>Euteleostomi</taxon>
        <taxon>Amphibia</taxon>
        <taxon>Batrachia</taxon>
        <taxon>Anura</taxon>
        <taxon>Neobatrachia</taxon>
        <taxon>Ranoidea</taxon>
        <taxon>Pyxicephalidae</taxon>
        <taxon>Pyxicephalinae</taxon>
        <taxon>Pyxicephalus</taxon>
    </lineage>
</organism>
<dbReference type="EMBL" id="DYDO01000008">
    <property type="protein sequence ID" value="DBA19655.1"/>
    <property type="molecule type" value="Genomic_DNA"/>
</dbReference>
<gene>
    <name evidence="1" type="ORF">GDO54_015458</name>
</gene>
<comment type="caution">
    <text evidence="1">The sequence shown here is derived from an EMBL/GenBank/DDBJ whole genome shotgun (WGS) entry which is preliminary data.</text>
</comment>
<sequence length="79" mass="9079">MEHHLQPFCLQCVVSPTPICDSGLATTICYLFTTIINSSFFFLDPDTFFWNVTLVRDIIFTTLEVIFNSYTNVKLVSFT</sequence>
<protein>
    <submittedName>
        <fullName evidence="1">Uncharacterized protein</fullName>
    </submittedName>
</protein>
<evidence type="ECO:0000313" key="1">
    <source>
        <dbReference type="EMBL" id="DBA19655.1"/>
    </source>
</evidence>
<evidence type="ECO:0000313" key="2">
    <source>
        <dbReference type="Proteomes" id="UP001181693"/>
    </source>
</evidence>
<reference evidence="1" key="1">
    <citation type="thesis" date="2020" institute="ProQuest LLC" country="789 East Eisenhower Parkway, Ann Arbor, MI, USA">
        <title>Comparative Genomics and Chromosome Evolution.</title>
        <authorList>
            <person name="Mudd A.B."/>
        </authorList>
    </citation>
    <scope>NUCLEOTIDE SEQUENCE</scope>
    <source>
        <strain evidence="1">1538</strain>
        <tissue evidence="1">Blood</tissue>
    </source>
</reference>
<name>A0AAV3A3T9_PYXAD</name>
<dbReference type="Proteomes" id="UP001181693">
    <property type="component" value="Unassembled WGS sequence"/>
</dbReference>
<keyword evidence="2" id="KW-1185">Reference proteome</keyword>